<comment type="caution">
    <text evidence="2">The sequence shown here is derived from an EMBL/GenBank/DDBJ whole genome shotgun (WGS) entry which is preliminary data.</text>
</comment>
<dbReference type="EMBL" id="BAABHF010000019">
    <property type="protein sequence ID" value="GAA4493498.1"/>
    <property type="molecule type" value="Genomic_DNA"/>
</dbReference>
<feature type="region of interest" description="Disordered" evidence="1">
    <location>
        <begin position="1"/>
        <end position="134"/>
    </location>
</feature>
<dbReference type="RefSeq" id="WP_345463700.1">
    <property type="nucleotide sequence ID" value="NZ_BAABHF010000019.1"/>
</dbReference>
<proteinExistence type="predicted"/>
<gene>
    <name evidence="2" type="ORF">GCM10023191_031040</name>
</gene>
<organism evidence="2 3">
    <name type="scientific">Actinoallomurus oryzae</name>
    <dbReference type="NCBI Taxonomy" id="502180"/>
    <lineage>
        <taxon>Bacteria</taxon>
        <taxon>Bacillati</taxon>
        <taxon>Actinomycetota</taxon>
        <taxon>Actinomycetes</taxon>
        <taxon>Streptosporangiales</taxon>
        <taxon>Thermomonosporaceae</taxon>
        <taxon>Actinoallomurus</taxon>
    </lineage>
</organism>
<sequence>MTQRPCHQGGGPRCRCERPGHGSSVGHQAGGPLAVGEALGRAVGRGLDEPTRVEDEACGRGADPRGSGVKSAGLEACEDDADGAATGGGPAPGLFPDEPPGSASVRPVTAATSTAAPATIKRTPWRNRISSSRA</sequence>
<feature type="compositionally biased region" description="Low complexity" evidence="1">
    <location>
        <begin position="102"/>
        <end position="119"/>
    </location>
</feature>
<name>A0ABP8PY08_9ACTN</name>
<protein>
    <submittedName>
        <fullName evidence="2">Uncharacterized protein</fullName>
    </submittedName>
</protein>
<accession>A0ABP8PY08</accession>
<keyword evidence="3" id="KW-1185">Reference proteome</keyword>
<reference evidence="3" key="1">
    <citation type="journal article" date="2019" name="Int. J. Syst. Evol. Microbiol.">
        <title>The Global Catalogue of Microorganisms (GCM) 10K type strain sequencing project: providing services to taxonomists for standard genome sequencing and annotation.</title>
        <authorList>
            <consortium name="The Broad Institute Genomics Platform"/>
            <consortium name="The Broad Institute Genome Sequencing Center for Infectious Disease"/>
            <person name="Wu L."/>
            <person name="Ma J."/>
        </authorList>
    </citation>
    <scope>NUCLEOTIDE SEQUENCE [LARGE SCALE GENOMIC DNA]</scope>
    <source>
        <strain evidence="3">JCM 17933</strain>
    </source>
</reference>
<evidence type="ECO:0000313" key="2">
    <source>
        <dbReference type="EMBL" id="GAA4493498.1"/>
    </source>
</evidence>
<feature type="compositionally biased region" description="Basic and acidic residues" evidence="1">
    <location>
        <begin position="46"/>
        <end position="58"/>
    </location>
</feature>
<evidence type="ECO:0000256" key="1">
    <source>
        <dbReference type="SAM" id="MobiDB-lite"/>
    </source>
</evidence>
<evidence type="ECO:0000313" key="3">
    <source>
        <dbReference type="Proteomes" id="UP001500503"/>
    </source>
</evidence>
<dbReference type="Proteomes" id="UP001500503">
    <property type="component" value="Unassembled WGS sequence"/>
</dbReference>